<dbReference type="Gramene" id="TraesCS5A03G0422900.1">
    <property type="protein sequence ID" value="TraesCS5A03G0422900.1.CDS"/>
    <property type="gene ID" value="TraesCS5A03G0422900"/>
</dbReference>
<dbReference type="AlphaFoldDB" id="A0A3B6KDW2"/>
<accession>A0A3B6KDW2</accession>
<proteinExistence type="predicted"/>
<reference evidence="1" key="1">
    <citation type="submission" date="2018-08" db="EMBL/GenBank/DDBJ databases">
        <authorList>
            <person name="Rossello M."/>
        </authorList>
    </citation>
    <scope>NUCLEOTIDE SEQUENCE [LARGE SCALE GENOMIC DNA]</scope>
    <source>
        <strain evidence="1">cv. Chinese Spring</strain>
    </source>
</reference>
<dbReference type="EnsemblPlants" id="TraesCS5A02G154400.1">
    <property type="protein sequence ID" value="TraesCS5A02G154400.1"/>
    <property type="gene ID" value="TraesCS5A02G154400"/>
</dbReference>
<organism evidence="1">
    <name type="scientific">Triticum aestivum</name>
    <name type="common">Wheat</name>
    <dbReference type="NCBI Taxonomy" id="4565"/>
    <lineage>
        <taxon>Eukaryota</taxon>
        <taxon>Viridiplantae</taxon>
        <taxon>Streptophyta</taxon>
        <taxon>Embryophyta</taxon>
        <taxon>Tracheophyta</taxon>
        <taxon>Spermatophyta</taxon>
        <taxon>Magnoliopsida</taxon>
        <taxon>Liliopsida</taxon>
        <taxon>Poales</taxon>
        <taxon>Poaceae</taxon>
        <taxon>BOP clade</taxon>
        <taxon>Pooideae</taxon>
        <taxon>Triticodae</taxon>
        <taxon>Triticeae</taxon>
        <taxon>Triticinae</taxon>
        <taxon>Triticum</taxon>
    </lineage>
</organism>
<dbReference type="GeneID" id="123103227"/>
<dbReference type="PANTHER" id="PTHR34835">
    <property type="entry name" value="OS07G0283600 PROTEIN-RELATED"/>
    <property type="match status" value="1"/>
</dbReference>
<dbReference type="Proteomes" id="UP000019116">
    <property type="component" value="Chromosome 5A"/>
</dbReference>
<dbReference type="OMA" id="HVWHALA"/>
<dbReference type="OrthoDB" id="694371at2759"/>
<dbReference type="Gramene" id="TraesWEE_scaffold_017919_01G000300.1">
    <property type="protein sequence ID" value="TraesWEE_scaffold_017919_01G000300.1"/>
    <property type="gene ID" value="TraesWEE_scaffold_017919_01G000300"/>
</dbReference>
<evidence type="ECO:0000313" key="1">
    <source>
        <dbReference type="EnsemblPlants" id="TraesCS5A02G154400.1"/>
    </source>
</evidence>
<reference evidence="1" key="2">
    <citation type="submission" date="2018-10" db="UniProtKB">
        <authorList>
            <consortium name="EnsemblPlants"/>
        </authorList>
    </citation>
    <scope>IDENTIFICATION</scope>
</reference>
<evidence type="ECO:0008006" key="3">
    <source>
        <dbReference type="Google" id="ProtNLM"/>
    </source>
</evidence>
<dbReference type="PANTHER" id="PTHR34835:SF86">
    <property type="entry name" value="AMINOTRANSFERASE-LIKE PLANT MOBILE DOMAIN-CONTAINING PROTEIN"/>
    <property type="match status" value="1"/>
</dbReference>
<dbReference type="Gramene" id="TraesCS5A02G154400.1">
    <property type="protein sequence ID" value="TraesCS5A02G154400.1"/>
    <property type="gene ID" value="TraesCS5A02G154400"/>
</dbReference>
<sequence length="278" mass="31121">MESNVDLEASDLQVTDNWEFASAVGPGAVTSRISVQKPCNIFSQFGQFKRKLIAEIGFEGVLSLRSLPKLNLKFSSFLMERVDADTCVITIDEGRSIKFTAADVNNVFGLPVGGKRISTYPCDLSEACIEYKKFAEELSDKGTHNLKAAEAILLKDIQEDSPRVAIEMFKIAAVIFIFGHLLCPSSKNDYTSVDYWGALNTTLEISQFDWCEFVIEHLLSAVRKLKTDLQTRHSTIHLVVAICSYRFLCSTIWTWVSKLLETLRRPGSVFSIMTSPAR</sequence>
<gene>
    <name evidence="1" type="primary">LOC123103227</name>
</gene>
<keyword evidence="2" id="KW-1185">Reference proteome</keyword>
<name>A0A3B6KDW2_WHEAT</name>
<dbReference type="STRING" id="4565.A0A3B6KDW2"/>
<protein>
    <recommendedName>
        <fullName evidence="3">Aminotransferase-like plant mobile domain-containing protein</fullName>
    </recommendedName>
</protein>
<dbReference type="Gramene" id="TraesCLE_scaffold_001453_01G000400.1">
    <property type="protein sequence ID" value="TraesCLE_scaffold_001453_01G000400.1"/>
    <property type="gene ID" value="TraesCLE_scaffold_001453_01G000400"/>
</dbReference>
<evidence type="ECO:0000313" key="2">
    <source>
        <dbReference type="Proteomes" id="UP000019116"/>
    </source>
</evidence>
<dbReference type="RefSeq" id="XP_044380679.1">
    <property type="nucleotide sequence ID" value="XM_044524744.1"/>
</dbReference>
<dbReference type="Gramene" id="TraesROB_scaffold_013392_01G000300.1">
    <property type="protein sequence ID" value="TraesROB_scaffold_013392_01G000300.1"/>
    <property type="gene ID" value="TraesROB_scaffold_013392_01G000300"/>
</dbReference>
<dbReference type="Gramene" id="TraesCAD_scaffold_044549_01G000300.1">
    <property type="protein sequence ID" value="TraesCAD_scaffold_044549_01G000300.1"/>
    <property type="gene ID" value="TraesCAD_scaffold_044549_01G000300"/>
</dbReference>